<dbReference type="Pfam" id="PF00012">
    <property type="entry name" value="HSP70"/>
    <property type="match status" value="1"/>
</dbReference>
<accession>A0A392W2J4</accession>
<dbReference type="Proteomes" id="UP000265520">
    <property type="component" value="Unassembled WGS sequence"/>
</dbReference>
<evidence type="ECO:0000256" key="2">
    <source>
        <dbReference type="ARBA" id="ARBA00022840"/>
    </source>
</evidence>
<proteinExistence type="predicted"/>
<feature type="non-terminal residue" evidence="3">
    <location>
        <position position="45"/>
    </location>
</feature>
<dbReference type="GO" id="GO:0005524">
    <property type="term" value="F:ATP binding"/>
    <property type="evidence" value="ECO:0007669"/>
    <property type="project" value="UniProtKB-KW"/>
</dbReference>
<evidence type="ECO:0000313" key="3">
    <source>
        <dbReference type="EMBL" id="MCI93125.1"/>
    </source>
</evidence>
<dbReference type="AlphaFoldDB" id="A0A392W2J4"/>
<keyword evidence="1" id="KW-0547">Nucleotide-binding</keyword>
<protein>
    <submittedName>
        <fullName evidence="3">Heat-shock protein</fullName>
    </submittedName>
</protein>
<name>A0A392W2J4_9FABA</name>
<dbReference type="GO" id="GO:0140662">
    <property type="term" value="F:ATP-dependent protein folding chaperone"/>
    <property type="evidence" value="ECO:0007669"/>
    <property type="project" value="InterPro"/>
</dbReference>
<dbReference type="SUPFAM" id="SSF100920">
    <property type="entry name" value="Heat shock protein 70kD (HSP70), peptide-binding domain"/>
    <property type="match status" value="1"/>
</dbReference>
<comment type="caution">
    <text evidence="3">The sequence shown here is derived from an EMBL/GenBank/DDBJ whole genome shotgun (WGS) entry which is preliminary data.</text>
</comment>
<evidence type="ECO:0000313" key="4">
    <source>
        <dbReference type="Proteomes" id="UP000265520"/>
    </source>
</evidence>
<dbReference type="InterPro" id="IPR029047">
    <property type="entry name" value="HSP70_peptide-bd_sf"/>
</dbReference>
<dbReference type="InterPro" id="IPR013126">
    <property type="entry name" value="Hsp_70_fam"/>
</dbReference>
<evidence type="ECO:0000256" key="1">
    <source>
        <dbReference type="ARBA" id="ARBA00022741"/>
    </source>
</evidence>
<keyword evidence="4" id="KW-1185">Reference proteome</keyword>
<dbReference type="Gene3D" id="2.60.34.10">
    <property type="entry name" value="Substrate Binding Domain Of DNAk, Chain A, domain 1"/>
    <property type="match status" value="1"/>
</dbReference>
<dbReference type="EMBL" id="LXQA011320176">
    <property type="protein sequence ID" value="MCI93125.1"/>
    <property type="molecule type" value="Genomic_DNA"/>
</dbReference>
<organism evidence="3 4">
    <name type="scientific">Trifolium medium</name>
    <dbReference type="NCBI Taxonomy" id="97028"/>
    <lineage>
        <taxon>Eukaryota</taxon>
        <taxon>Viridiplantae</taxon>
        <taxon>Streptophyta</taxon>
        <taxon>Embryophyta</taxon>
        <taxon>Tracheophyta</taxon>
        <taxon>Spermatophyta</taxon>
        <taxon>Magnoliopsida</taxon>
        <taxon>eudicotyledons</taxon>
        <taxon>Gunneridae</taxon>
        <taxon>Pentapetalae</taxon>
        <taxon>rosids</taxon>
        <taxon>fabids</taxon>
        <taxon>Fabales</taxon>
        <taxon>Fabaceae</taxon>
        <taxon>Papilionoideae</taxon>
        <taxon>50 kb inversion clade</taxon>
        <taxon>NPAAA clade</taxon>
        <taxon>Hologalegina</taxon>
        <taxon>IRL clade</taxon>
        <taxon>Trifolieae</taxon>
        <taxon>Trifolium</taxon>
    </lineage>
</organism>
<keyword evidence="2" id="KW-0067">ATP-binding</keyword>
<reference evidence="3 4" key="1">
    <citation type="journal article" date="2018" name="Front. Plant Sci.">
        <title>Red Clover (Trifolium pratense) and Zigzag Clover (T. medium) - A Picture of Genomic Similarities and Differences.</title>
        <authorList>
            <person name="Dluhosova J."/>
            <person name="Istvanek J."/>
            <person name="Nedelnik J."/>
            <person name="Repkova J."/>
        </authorList>
    </citation>
    <scope>NUCLEOTIDE SEQUENCE [LARGE SCALE GENOMIC DNA]</scope>
    <source>
        <strain evidence="4">cv. 10/8</strain>
        <tissue evidence="3">Leaf</tissue>
    </source>
</reference>
<sequence>MVASENNMLGLFELEIPLAPRYLPIQVCFAVDADGILTVSAEEET</sequence>